<evidence type="ECO:0000259" key="3">
    <source>
        <dbReference type="SMART" id="SM01224"/>
    </source>
</evidence>
<keyword evidence="6" id="KW-1185">Reference proteome</keyword>
<evidence type="ECO:0000313" key="4">
    <source>
        <dbReference type="EMBL" id="CAG1859600.1"/>
    </source>
</evidence>
<reference evidence="4" key="1">
    <citation type="submission" date="2021-03" db="EMBL/GenBank/DDBJ databases">
        <authorList>
            <consortium name="Genoscope - CEA"/>
            <person name="William W."/>
        </authorList>
    </citation>
    <scope>NUCLEOTIDE SEQUENCE</scope>
    <source>
        <strain evidence="4">Doubled-haploid Pahang</strain>
    </source>
</reference>
<evidence type="ECO:0000256" key="1">
    <source>
        <dbReference type="SAM" id="Coils"/>
    </source>
</evidence>
<dbReference type="OMA" id="SAACCCA"/>
<evidence type="ECO:0000256" key="2">
    <source>
        <dbReference type="SAM" id="MobiDB-lite"/>
    </source>
</evidence>
<organism evidence="5 6">
    <name type="scientific">Musa acuminata subsp. malaccensis</name>
    <name type="common">Wild banana</name>
    <name type="synonym">Musa malaccensis</name>
    <dbReference type="NCBI Taxonomy" id="214687"/>
    <lineage>
        <taxon>Eukaryota</taxon>
        <taxon>Viridiplantae</taxon>
        <taxon>Streptophyta</taxon>
        <taxon>Embryophyta</taxon>
        <taxon>Tracheophyta</taxon>
        <taxon>Spermatophyta</taxon>
        <taxon>Magnoliopsida</taxon>
        <taxon>Liliopsida</taxon>
        <taxon>Zingiberales</taxon>
        <taxon>Musaceae</taxon>
        <taxon>Musa</taxon>
    </lineage>
</organism>
<dbReference type="EnsemblPlants" id="Ma01_t15290.3">
    <property type="protein sequence ID" value="Ma01_p15290.3"/>
    <property type="gene ID" value="Ma01_g15290"/>
</dbReference>
<evidence type="ECO:0000313" key="5">
    <source>
        <dbReference type="EnsemblPlants" id="Ma01_p15290.3"/>
    </source>
</evidence>
<dbReference type="PANTHER" id="PTHR32378:SF10">
    <property type="entry name" value="GUANINE NUCLEOTIDE-BINDING PROTEIN SUBUNIT GAMMA 3"/>
    <property type="match status" value="1"/>
</dbReference>
<dbReference type="Proteomes" id="UP000012960">
    <property type="component" value="Unplaced"/>
</dbReference>
<dbReference type="InParanoid" id="A0A804HUD8"/>
<dbReference type="EMBL" id="HG996466">
    <property type="protein sequence ID" value="CAG1859600.1"/>
    <property type="molecule type" value="Genomic_DNA"/>
</dbReference>
<keyword evidence="1" id="KW-0175">Coiled coil</keyword>
<feature type="domain" description="G protein gamma" evidence="3">
    <location>
        <begin position="35"/>
        <end position="94"/>
    </location>
</feature>
<dbReference type="InterPro" id="IPR015898">
    <property type="entry name" value="G-protein_gamma-like_dom"/>
</dbReference>
<dbReference type="InterPro" id="IPR055305">
    <property type="entry name" value="GG3-like"/>
</dbReference>
<feature type="coiled-coil region" evidence="1">
    <location>
        <begin position="32"/>
        <end position="59"/>
    </location>
</feature>
<name>A0A804HUD8_MUSAM</name>
<reference evidence="5" key="2">
    <citation type="submission" date="2021-05" db="UniProtKB">
        <authorList>
            <consortium name="EnsemblPlants"/>
        </authorList>
    </citation>
    <scope>IDENTIFICATION</scope>
    <source>
        <strain evidence="5">subsp. malaccensis</strain>
    </source>
</reference>
<proteinExistence type="predicted"/>
<feature type="region of interest" description="Disordered" evidence="2">
    <location>
        <begin position="1"/>
        <end position="24"/>
    </location>
</feature>
<sequence length="190" mass="20951">MAAAEALEEKQADATQAPRARSPRRYTDLCGRHRLQARVQLLSREIGFLEEELQSVEGLQPVSVCCKEVDKYVGTTPDPLIPTYKKRHKSCCFSRWLRAMVCFNATCFTGGCSSWQNRPCCTRRPNGSCSSSGGYPSRSCCSVSCSRLRCVIPRLSCPGYSCGCVCSCSNCTKVRLCPTCLCCISHCVCE</sequence>
<dbReference type="OrthoDB" id="784350at2759"/>
<protein>
    <submittedName>
        <fullName evidence="4">(wild Malaysian banana) hypothetical protein</fullName>
    </submittedName>
</protein>
<evidence type="ECO:0000313" key="6">
    <source>
        <dbReference type="Proteomes" id="UP000012960"/>
    </source>
</evidence>
<dbReference type="Pfam" id="PF00631">
    <property type="entry name" value="G-gamma"/>
    <property type="match status" value="1"/>
</dbReference>
<dbReference type="AlphaFoldDB" id="A0A804HUD8"/>
<dbReference type="Gramene" id="Ma01_t15290.3">
    <property type="protein sequence ID" value="Ma01_p15290.3"/>
    <property type="gene ID" value="Ma01_g15290"/>
</dbReference>
<gene>
    <name evidence="4" type="ORF">GSMUA_298950.1</name>
</gene>
<accession>A0A804HUD8</accession>
<dbReference type="SMART" id="SM01224">
    <property type="entry name" value="G_gamma"/>
    <property type="match status" value="1"/>
</dbReference>
<dbReference type="GO" id="GO:0007186">
    <property type="term" value="P:G protein-coupled receptor signaling pathway"/>
    <property type="evidence" value="ECO:0007669"/>
    <property type="project" value="InterPro"/>
</dbReference>
<dbReference type="PANTHER" id="PTHR32378">
    <property type="entry name" value="GUANINE NUCLEOTIDE-BINDING PROTEIN SUBUNIT GAMMA 3"/>
    <property type="match status" value="1"/>
</dbReference>